<sequence length="85" mass="9650">MRVLIPTPLHDYTHATRVEAHGATLGAVFDDLDRQFPGIRFRMVDEQGHIRRHMRCFIGGQQVFDLDHRLEGVEEVLLVQALSGG</sequence>
<dbReference type="Proteomes" id="UP000501991">
    <property type="component" value="Chromosome"/>
</dbReference>
<evidence type="ECO:0000313" key="2">
    <source>
        <dbReference type="Proteomes" id="UP000501991"/>
    </source>
</evidence>
<dbReference type="SUPFAM" id="SSF54285">
    <property type="entry name" value="MoaD/ThiS"/>
    <property type="match status" value="1"/>
</dbReference>
<dbReference type="InterPro" id="IPR012675">
    <property type="entry name" value="Beta-grasp_dom_sf"/>
</dbReference>
<name>A0A6C1B0D5_9RHOO</name>
<dbReference type="InterPro" id="IPR016155">
    <property type="entry name" value="Mopterin_synth/thiamin_S_b"/>
</dbReference>
<dbReference type="AlphaFoldDB" id="A0A6C1B0D5"/>
<evidence type="ECO:0000313" key="1">
    <source>
        <dbReference type="EMBL" id="QID16459.1"/>
    </source>
</evidence>
<dbReference type="RefSeq" id="WP_173763627.1">
    <property type="nucleotide sequence ID" value="NZ_CP048836.1"/>
</dbReference>
<dbReference type="PANTHER" id="PTHR38031:SF1">
    <property type="entry name" value="SULFUR CARRIER PROTEIN CYSO"/>
    <property type="match status" value="1"/>
</dbReference>
<accession>A0A6C1B0D5</accession>
<dbReference type="InterPro" id="IPR052045">
    <property type="entry name" value="Sulfur_Carrier/Prot_Modifier"/>
</dbReference>
<keyword evidence="2" id="KW-1185">Reference proteome</keyword>
<dbReference type="KEGG" id="azq:G3580_01730"/>
<dbReference type="EMBL" id="CP048836">
    <property type="protein sequence ID" value="QID16459.1"/>
    <property type="molecule type" value="Genomic_DNA"/>
</dbReference>
<dbReference type="PANTHER" id="PTHR38031">
    <property type="entry name" value="SULFUR CARRIER PROTEIN SLR0821-RELATED"/>
    <property type="match status" value="1"/>
</dbReference>
<gene>
    <name evidence="1" type="ORF">G3580_01730</name>
</gene>
<proteinExistence type="predicted"/>
<protein>
    <submittedName>
        <fullName evidence="1">MoaD/ThiS family protein</fullName>
    </submittedName>
</protein>
<organism evidence="1 2">
    <name type="scientific">Nitrogeniibacter mangrovi</name>
    <dbReference type="NCBI Taxonomy" id="2016596"/>
    <lineage>
        <taxon>Bacteria</taxon>
        <taxon>Pseudomonadati</taxon>
        <taxon>Pseudomonadota</taxon>
        <taxon>Betaproteobacteria</taxon>
        <taxon>Rhodocyclales</taxon>
        <taxon>Zoogloeaceae</taxon>
        <taxon>Nitrogeniibacter</taxon>
    </lineage>
</organism>
<dbReference type="Gene3D" id="3.10.20.30">
    <property type="match status" value="1"/>
</dbReference>
<reference evidence="1 2" key="1">
    <citation type="submission" date="2020-02" db="EMBL/GenBank/DDBJ databases">
        <title>Nitrogenibacter mangrovi gen. nov., sp. nov. isolated from mangrove sediment, a denitrifying betaproteobacterium.</title>
        <authorList>
            <person name="Liao H."/>
            <person name="Tian Y."/>
        </authorList>
    </citation>
    <scope>NUCLEOTIDE SEQUENCE [LARGE SCALE GENOMIC DNA]</scope>
    <source>
        <strain evidence="1 2">M9-3-2</strain>
    </source>
</reference>